<keyword evidence="8" id="KW-0449">Lipoprotein</keyword>
<sequence length="124" mass="13207">MVTNFSFSLLLSFICITAPFSHASTLRNTISTARNDGAVSVVLWCVAKNNAEDSALQSALDWACGPGGADCGSIQQGGPCYDPSDIQRMASFAFNNYFLKHGLTEDSCNFDNTAALTSLNPSKI</sequence>
<dbReference type="EMBL" id="CAUOFW020006847">
    <property type="protein sequence ID" value="CAK9176565.1"/>
    <property type="molecule type" value="Genomic_DNA"/>
</dbReference>
<dbReference type="FunFam" id="1.20.58.1040:FF:000001">
    <property type="entry name" value="Glucan endo-1,3-beta-glucosidase 4"/>
    <property type="match status" value="1"/>
</dbReference>
<evidence type="ECO:0000256" key="5">
    <source>
        <dbReference type="ARBA" id="ARBA00023136"/>
    </source>
</evidence>
<dbReference type="PANTHER" id="PTHR31044">
    <property type="entry name" value="BETA-1,3 GLUCANASE"/>
    <property type="match status" value="1"/>
</dbReference>
<dbReference type="GO" id="GO:0098552">
    <property type="term" value="C:side of membrane"/>
    <property type="evidence" value="ECO:0007669"/>
    <property type="project" value="UniProtKB-KW"/>
</dbReference>
<dbReference type="Gene3D" id="1.20.58.1040">
    <property type="match status" value="1"/>
</dbReference>
<evidence type="ECO:0000256" key="3">
    <source>
        <dbReference type="ARBA" id="ARBA00022622"/>
    </source>
</evidence>
<gene>
    <name evidence="11" type="ORF">ILEXP_LOCUS46421</name>
</gene>
<keyword evidence="3" id="KW-0336">GPI-anchor</keyword>
<evidence type="ECO:0000256" key="1">
    <source>
        <dbReference type="ARBA" id="ARBA00004609"/>
    </source>
</evidence>
<keyword evidence="5" id="KW-0472">Membrane</keyword>
<evidence type="ECO:0000256" key="2">
    <source>
        <dbReference type="ARBA" id="ARBA00022475"/>
    </source>
</evidence>
<comment type="caution">
    <text evidence="11">The sequence shown here is derived from an EMBL/GenBank/DDBJ whole genome shotgun (WGS) entry which is preliminary data.</text>
</comment>
<keyword evidence="12" id="KW-1185">Reference proteome</keyword>
<dbReference type="SMART" id="SM00768">
    <property type="entry name" value="X8"/>
    <property type="match status" value="1"/>
</dbReference>
<evidence type="ECO:0000256" key="4">
    <source>
        <dbReference type="ARBA" id="ARBA00022729"/>
    </source>
</evidence>
<protein>
    <recommendedName>
        <fullName evidence="10">X8 domain-containing protein</fullName>
    </recommendedName>
</protein>
<feature type="domain" description="X8" evidence="10">
    <location>
        <begin position="43"/>
        <end position="124"/>
    </location>
</feature>
<comment type="subcellular location">
    <subcellularLocation>
        <location evidence="1">Cell membrane</location>
        <topology evidence="1">Lipid-anchor</topology>
        <topology evidence="1">GPI-anchor</topology>
    </subcellularLocation>
</comment>
<evidence type="ECO:0000259" key="10">
    <source>
        <dbReference type="SMART" id="SM00768"/>
    </source>
</evidence>
<evidence type="ECO:0000256" key="8">
    <source>
        <dbReference type="ARBA" id="ARBA00023288"/>
    </source>
</evidence>
<dbReference type="GO" id="GO:0005886">
    <property type="term" value="C:plasma membrane"/>
    <property type="evidence" value="ECO:0007669"/>
    <property type="project" value="UniProtKB-SubCell"/>
</dbReference>
<evidence type="ECO:0000256" key="6">
    <source>
        <dbReference type="ARBA" id="ARBA00023157"/>
    </source>
</evidence>
<keyword evidence="2" id="KW-1003">Cell membrane</keyword>
<keyword evidence="7" id="KW-0325">Glycoprotein</keyword>
<keyword evidence="4 9" id="KW-0732">Signal</keyword>
<organism evidence="11 12">
    <name type="scientific">Ilex paraguariensis</name>
    <name type="common">yerba mate</name>
    <dbReference type="NCBI Taxonomy" id="185542"/>
    <lineage>
        <taxon>Eukaryota</taxon>
        <taxon>Viridiplantae</taxon>
        <taxon>Streptophyta</taxon>
        <taxon>Embryophyta</taxon>
        <taxon>Tracheophyta</taxon>
        <taxon>Spermatophyta</taxon>
        <taxon>Magnoliopsida</taxon>
        <taxon>eudicotyledons</taxon>
        <taxon>Gunneridae</taxon>
        <taxon>Pentapetalae</taxon>
        <taxon>asterids</taxon>
        <taxon>campanulids</taxon>
        <taxon>Aquifoliales</taxon>
        <taxon>Aquifoliaceae</taxon>
        <taxon>Ilex</taxon>
    </lineage>
</organism>
<proteinExistence type="predicted"/>
<feature type="chain" id="PRO_5044758359" description="X8 domain-containing protein" evidence="9">
    <location>
        <begin position="24"/>
        <end position="124"/>
    </location>
</feature>
<evidence type="ECO:0000256" key="7">
    <source>
        <dbReference type="ARBA" id="ARBA00023180"/>
    </source>
</evidence>
<evidence type="ECO:0000256" key="9">
    <source>
        <dbReference type="SAM" id="SignalP"/>
    </source>
</evidence>
<reference evidence="11 12" key="1">
    <citation type="submission" date="2024-02" db="EMBL/GenBank/DDBJ databases">
        <authorList>
            <person name="Vignale AGUSTIN F."/>
            <person name="Sosa J E."/>
            <person name="Modenutti C."/>
        </authorList>
    </citation>
    <scope>NUCLEOTIDE SEQUENCE [LARGE SCALE GENOMIC DNA]</scope>
</reference>
<dbReference type="InterPro" id="IPR012946">
    <property type="entry name" value="X8"/>
</dbReference>
<dbReference type="GO" id="GO:0009506">
    <property type="term" value="C:plasmodesma"/>
    <property type="evidence" value="ECO:0007669"/>
    <property type="project" value="UniProtKB-ARBA"/>
</dbReference>
<name>A0ABC8U9A2_9AQUA</name>
<feature type="signal peptide" evidence="9">
    <location>
        <begin position="1"/>
        <end position="23"/>
    </location>
</feature>
<accession>A0ABC8U9A2</accession>
<keyword evidence="6" id="KW-1015">Disulfide bond</keyword>
<dbReference type="InterPro" id="IPR044788">
    <property type="entry name" value="X8_dom_prot"/>
</dbReference>
<dbReference type="Proteomes" id="UP001642360">
    <property type="component" value="Unassembled WGS sequence"/>
</dbReference>
<dbReference type="Pfam" id="PF07983">
    <property type="entry name" value="X8"/>
    <property type="match status" value="1"/>
</dbReference>
<evidence type="ECO:0000313" key="12">
    <source>
        <dbReference type="Proteomes" id="UP001642360"/>
    </source>
</evidence>
<dbReference type="AlphaFoldDB" id="A0ABC8U9A2"/>
<dbReference type="PANTHER" id="PTHR31044:SF33">
    <property type="entry name" value="PLASMODESMATA CALLOSE-BINDING PROTEIN 5"/>
    <property type="match status" value="1"/>
</dbReference>
<evidence type="ECO:0000313" key="11">
    <source>
        <dbReference type="EMBL" id="CAK9176565.1"/>
    </source>
</evidence>